<protein>
    <submittedName>
        <fullName evidence="1">Uncharacterized protein</fullName>
    </submittedName>
</protein>
<organism evidence="1 2">
    <name type="scientific">Blumeria hordei</name>
    <name type="common">Barley powdery mildew</name>
    <name type="synonym">Blumeria graminis f. sp. hordei</name>
    <dbReference type="NCBI Taxonomy" id="2867405"/>
    <lineage>
        <taxon>Eukaryota</taxon>
        <taxon>Fungi</taxon>
        <taxon>Dikarya</taxon>
        <taxon>Ascomycota</taxon>
        <taxon>Pezizomycotina</taxon>
        <taxon>Leotiomycetes</taxon>
        <taxon>Erysiphales</taxon>
        <taxon>Erysiphaceae</taxon>
        <taxon>Blumeria</taxon>
    </lineage>
</organism>
<proteinExistence type="predicted"/>
<dbReference type="EMBL" id="UNSH01000046">
    <property type="protein sequence ID" value="SZF02992.1"/>
    <property type="molecule type" value="Genomic_DNA"/>
</dbReference>
<dbReference type="AlphaFoldDB" id="A0A383UUP8"/>
<name>A0A383UUP8_BLUHO</name>
<evidence type="ECO:0000313" key="1">
    <source>
        <dbReference type="EMBL" id="SZF02992.1"/>
    </source>
</evidence>
<reference evidence="1 2" key="1">
    <citation type="submission" date="2017-11" db="EMBL/GenBank/DDBJ databases">
        <authorList>
            <person name="Kracher B."/>
        </authorList>
    </citation>
    <scope>NUCLEOTIDE SEQUENCE [LARGE SCALE GENOMIC DNA]</scope>
    <source>
        <strain evidence="1 2">RACE1</strain>
    </source>
</reference>
<dbReference type="VEuPathDB" id="FungiDB:BLGHR1_13779"/>
<dbReference type="Proteomes" id="UP000275772">
    <property type="component" value="Unassembled WGS sequence"/>
</dbReference>
<accession>A0A383UUP8</accession>
<evidence type="ECO:0000313" key="2">
    <source>
        <dbReference type="Proteomes" id="UP000275772"/>
    </source>
</evidence>
<gene>
    <name evidence="1" type="ORF">BLGHR1_13779</name>
</gene>
<sequence>MKCILAIPMFLANAKIFKNRLIITSGDQLNSYSTYGIPASVKLPVFQRGSKIYQTQPPHTSHGMQVTAYCSFSPEVNIKKELTKGLQSLSKMAHTDSYGVLMGEPECLQRIELHIYRKYKHKSMSALVKETQCSYRTLINLAHRHQIGMTGPYSNLAPPAQNNVRVIKMDKPIPVNEVVDEGLYLVGTTTTHQLALAWYFGFLHLFRRNSYSTQWYPLTKIGLERENGETLYAVIMKTFFPEILEIKRKIQSQTAGSSQAHKLMPGYMETEGKNIMAMPSKSLNLLPADGELGKQQQ</sequence>